<dbReference type="Proteomes" id="UP000048908">
    <property type="component" value="Unassembled WGS sequence"/>
</dbReference>
<protein>
    <submittedName>
        <fullName evidence="1">Putative PEP-CTERM system TPR-repeat lipoprotein</fullName>
    </submittedName>
</protein>
<proteinExistence type="predicted"/>
<dbReference type="EMBL" id="CXPG01000020">
    <property type="protein sequence ID" value="CTQ33841.1"/>
    <property type="molecule type" value="Genomic_DNA"/>
</dbReference>
<dbReference type="Gene3D" id="1.25.40.10">
    <property type="entry name" value="Tetratricopeptide repeat domain"/>
    <property type="match status" value="2"/>
</dbReference>
<evidence type="ECO:0000313" key="2">
    <source>
        <dbReference type="Proteomes" id="UP000048908"/>
    </source>
</evidence>
<dbReference type="STRING" id="282197.SAMN04488517_102677"/>
<dbReference type="SUPFAM" id="SSF48452">
    <property type="entry name" value="TPR-like"/>
    <property type="match status" value="1"/>
</dbReference>
<dbReference type="PROSITE" id="PS51257">
    <property type="entry name" value="PROKAR_LIPOPROTEIN"/>
    <property type="match status" value="1"/>
</dbReference>
<name>A0A0M6XUE8_9RHOB</name>
<dbReference type="RefSeq" id="WP_055683202.1">
    <property type="nucleotide sequence ID" value="NZ_CXPG01000020.1"/>
</dbReference>
<evidence type="ECO:0000313" key="1">
    <source>
        <dbReference type="EMBL" id="CTQ33841.1"/>
    </source>
</evidence>
<gene>
    <name evidence="1" type="ORF">JAN5088_02627</name>
</gene>
<keyword evidence="2" id="KW-1185">Reference proteome</keyword>
<keyword evidence="1" id="KW-0449">Lipoprotein</keyword>
<dbReference type="AlphaFoldDB" id="A0A0M6XUE8"/>
<dbReference type="InterPro" id="IPR011990">
    <property type="entry name" value="TPR-like_helical_dom_sf"/>
</dbReference>
<accession>A0A0M6XUE8</accession>
<organism evidence="1 2">
    <name type="scientific">Jannaschia rubra</name>
    <dbReference type="NCBI Taxonomy" id="282197"/>
    <lineage>
        <taxon>Bacteria</taxon>
        <taxon>Pseudomonadati</taxon>
        <taxon>Pseudomonadota</taxon>
        <taxon>Alphaproteobacteria</taxon>
        <taxon>Rhodobacterales</taxon>
        <taxon>Roseobacteraceae</taxon>
        <taxon>Jannaschia</taxon>
    </lineage>
</organism>
<reference evidence="1 2" key="1">
    <citation type="submission" date="2015-07" db="EMBL/GenBank/DDBJ databases">
        <authorList>
            <person name="Noorani M."/>
        </authorList>
    </citation>
    <scope>NUCLEOTIDE SEQUENCE [LARGE SCALE GENOMIC DNA]</scope>
    <source>
        <strain evidence="1 2">CECT 5088</strain>
    </source>
</reference>
<dbReference type="OrthoDB" id="7819234at2"/>
<sequence>MRHPVFLALLLGGTISLSACGQMGRTDVSRAVSNAAEAEADSIRQIMLTVAEPREAVPYFQRQIEMEPEDIDNHRGLARSLVRGGRQSEAVLAWRKTVDHPGSGPADRVELADALIRTSDWAAAKVVLDSIPPTHETFERYRLEAMVADSNRDWPKADSFYETAVGLTTKPAGVLNNWGYSKLTRGDNQAAERLFTEAITYDSGMFTAKNNLVLARAGRRVYALPLIKMSQEERAQLLHTAALAAVKQGDVDVGRNLLDDAINTHPRHFEAAVRALEALNG</sequence>